<sequence length="145" mass="15436">MSETESCESCDAPPPRATRVVRMASGKQQQQPEPELHGGVLSGGGSSTLWGWLIGLVVFVFVAVPISIAVRFATHPATQSLFGGRLEDATSGAYSAFWWIVALFLFAIPVLVGWGVAKLSGRTLAIIVGIVAVFFIAILIFGQLF</sequence>
<reference evidence="2 3" key="1">
    <citation type="journal article" date="2021" name="MBio">
        <title>Poor Competitiveness of Bradyrhizobium in Pigeon Pea Root Colonization in Indian Soils.</title>
        <authorList>
            <person name="Chalasani D."/>
            <person name="Basu A."/>
            <person name="Pullabhotla S.V.S.R.N."/>
            <person name="Jorrin B."/>
            <person name="Neal A.L."/>
            <person name="Poole P.S."/>
            <person name="Podile A.R."/>
            <person name="Tkacz A."/>
        </authorList>
    </citation>
    <scope>NUCLEOTIDE SEQUENCE [LARGE SCALE GENOMIC DNA]</scope>
    <source>
        <strain evidence="2 3">HU12</strain>
    </source>
</reference>
<feature type="transmembrane region" description="Helical" evidence="1">
    <location>
        <begin position="94"/>
        <end position="117"/>
    </location>
</feature>
<feature type="transmembrane region" description="Helical" evidence="1">
    <location>
        <begin position="123"/>
        <end position="142"/>
    </location>
</feature>
<dbReference type="EMBL" id="JAEUAX010000013">
    <property type="protein sequence ID" value="MBW9111613.1"/>
    <property type="molecule type" value="Genomic_DNA"/>
</dbReference>
<evidence type="ECO:0000313" key="3">
    <source>
        <dbReference type="Proteomes" id="UP000777440"/>
    </source>
</evidence>
<keyword evidence="1" id="KW-0812">Transmembrane</keyword>
<accession>A0ABS7I6V1</accession>
<keyword evidence="1" id="KW-0472">Membrane</keyword>
<keyword evidence="1" id="KW-1133">Transmembrane helix</keyword>
<dbReference type="Proteomes" id="UP000777440">
    <property type="component" value="Unassembled WGS sequence"/>
</dbReference>
<organism evidence="2 3">
    <name type="scientific">Microbacterium ureisolvens</name>
    <dbReference type="NCBI Taxonomy" id="2781186"/>
    <lineage>
        <taxon>Bacteria</taxon>
        <taxon>Bacillati</taxon>
        <taxon>Actinomycetota</taxon>
        <taxon>Actinomycetes</taxon>
        <taxon>Micrococcales</taxon>
        <taxon>Microbacteriaceae</taxon>
        <taxon>Microbacterium</taxon>
    </lineage>
</organism>
<keyword evidence="3" id="KW-1185">Reference proteome</keyword>
<name>A0ABS7I6V1_9MICO</name>
<proteinExistence type="predicted"/>
<feature type="transmembrane region" description="Helical" evidence="1">
    <location>
        <begin position="49"/>
        <end position="73"/>
    </location>
</feature>
<evidence type="ECO:0000256" key="1">
    <source>
        <dbReference type="SAM" id="Phobius"/>
    </source>
</evidence>
<protein>
    <submittedName>
        <fullName evidence="2">Uncharacterized protein</fullName>
    </submittedName>
</protein>
<evidence type="ECO:0000313" key="2">
    <source>
        <dbReference type="EMBL" id="MBW9111613.1"/>
    </source>
</evidence>
<comment type="caution">
    <text evidence="2">The sequence shown here is derived from an EMBL/GenBank/DDBJ whole genome shotgun (WGS) entry which is preliminary data.</text>
</comment>
<gene>
    <name evidence="2" type="ORF">JNB61_17730</name>
</gene>